<dbReference type="KEGG" id="thb:N186_09260"/>
<evidence type="ECO:0000313" key="1">
    <source>
        <dbReference type="EMBL" id="AGT36188.1"/>
    </source>
</evidence>
<dbReference type="Proteomes" id="UP000015543">
    <property type="component" value="Chromosome"/>
</dbReference>
<dbReference type="AlphaFoldDB" id="S5ZG75"/>
<evidence type="ECO:0000313" key="2">
    <source>
        <dbReference type="Proteomes" id="UP000015543"/>
    </source>
</evidence>
<dbReference type="GeneID" id="58787938"/>
<proteinExistence type="predicted"/>
<organism evidence="1 2">
    <name type="scientific">Thermofilum adornatum</name>
    <dbReference type="NCBI Taxonomy" id="1365176"/>
    <lineage>
        <taxon>Archaea</taxon>
        <taxon>Thermoproteota</taxon>
        <taxon>Thermoprotei</taxon>
        <taxon>Thermofilales</taxon>
        <taxon>Thermofilaceae</taxon>
        <taxon>Thermofilum</taxon>
    </lineage>
</organism>
<name>S5ZG75_9CREN</name>
<protein>
    <submittedName>
        <fullName evidence="1">Uncharacterized protein</fullName>
    </submittedName>
</protein>
<dbReference type="PATRIC" id="fig|1365176.7.peg.1836"/>
<accession>S5ZG75</accession>
<dbReference type="RefSeq" id="WP_020963495.1">
    <property type="nucleotide sequence ID" value="NC_022093.1"/>
</dbReference>
<keyword evidence="2" id="KW-1185">Reference proteome</keyword>
<dbReference type="OrthoDB" id="378976at2157"/>
<gene>
    <name evidence="1" type="ORF">N186_09260</name>
</gene>
<dbReference type="EMBL" id="CP006646">
    <property type="protein sequence ID" value="AGT36188.1"/>
    <property type="molecule type" value="Genomic_DNA"/>
</dbReference>
<dbReference type="HOGENOM" id="CLU_2968642_0_0_2"/>
<sequence length="58" mass="7181">MRDVVERYVELRLSSGVSREEYIRYMNINVDEIVEYDIDREAEALWGNRRKARERRQF</sequence>
<reference evidence="1 2" key="1">
    <citation type="journal article" date="2013" name="Genome Announc.">
        <title>Complete Genomic Sequence of 'Thermofilum adornatus' Strain 1910bT, a Hyperthermophilic Anaerobic Organotrophic Crenarchaeon.</title>
        <authorList>
            <person name="Dominova I.N."/>
            <person name="Kublanov I.V."/>
            <person name="Podosokorskaya O.A."/>
            <person name="Derbikova K.S."/>
            <person name="Patrushev M.V."/>
            <person name="Toshchakov S.V."/>
        </authorList>
    </citation>
    <scope>NUCLEOTIDE SEQUENCE [LARGE SCALE GENOMIC DNA]</scope>
    <source>
        <strain evidence="2">1910b</strain>
    </source>
</reference>